<feature type="region of interest" description="Disordered" evidence="1">
    <location>
        <begin position="44"/>
        <end position="99"/>
    </location>
</feature>
<comment type="caution">
    <text evidence="2">The sequence shown here is derived from an EMBL/GenBank/DDBJ whole genome shotgun (WGS) entry which is preliminary data.</text>
</comment>
<reference evidence="2" key="1">
    <citation type="submission" date="2023-10" db="EMBL/GenBank/DDBJ databases">
        <authorList>
            <person name="Chen Y."/>
            <person name="Shah S."/>
            <person name="Dougan E. K."/>
            <person name="Thang M."/>
            <person name="Chan C."/>
        </authorList>
    </citation>
    <scope>NUCLEOTIDE SEQUENCE [LARGE SCALE GENOMIC DNA]</scope>
</reference>
<dbReference type="EMBL" id="CAUYUJ010019428">
    <property type="protein sequence ID" value="CAK0891107.1"/>
    <property type="molecule type" value="Genomic_DNA"/>
</dbReference>
<feature type="compositionally biased region" description="Low complexity" evidence="1">
    <location>
        <begin position="76"/>
        <end position="92"/>
    </location>
</feature>
<name>A0ABN9WWA4_9DINO</name>
<sequence length="99" mass="10325">MEAPSHLPLLSAGMRIVVERTFVSVVEEDSSSILEMAVKRAFSAPVVSSRRGEPPAGTRGEQAKSFDIPLELAQDPITPSASSPSTDTAGASLARGTQS</sequence>
<evidence type="ECO:0000256" key="1">
    <source>
        <dbReference type="SAM" id="MobiDB-lite"/>
    </source>
</evidence>
<accession>A0ABN9WWA4</accession>
<dbReference type="Proteomes" id="UP001189429">
    <property type="component" value="Unassembled WGS sequence"/>
</dbReference>
<evidence type="ECO:0000313" key="2">
    <source>
        <dbReference type="EMBL" id="CAK0891107.1"/>
    </source>
</evidence>
<keyword evidence="3" id="KW-1185">Reference proteome</keyword>
<evidence type="ECO:0000313" key="3">
    <source>
        <dbReference type="Proteomes" id="UP001189429"/>
    </source>
</evidence>
<protein>
    <submittedName>
        <fullName evidence="2">Uncharacterized protein</fullName>
    </submittedName>
</protein>
<gene>
    <name evidence="2" type="ORF">PCOR1329_LOCUS71148</name>
</gene>
<organism evidence="2 3">
    <name type="scientific">Prorocentrum cordatum</name>
    <dbReference type="NCBI Taxonomy" id="2364126"/>
    <lineage>
        <taxon>Eukaryota</taxon>
        <taxon>Sar</taxon>
        <taxon>Alveolata</taxon>
        <taxon>Dinophyceae</taxon>
        <taxon>Prorocentrales</taxon>
        <taxon>Prorocentraceae</taxon>
        <taxon>Prorocentrum</taxon>
    </lineage>
</organism>
<proteinExistence type="predicted"/>